<dbReference type="GO" id="GO:0140662">
    <property type="term" value="F:ATP-dependent protein folding chaperone"/>
    <property type="evidence" value="ECO:0007669"/>
    <property type="project" value="InterPro"/>
</dbReference>
<organism evidence="4 5">
    <name type="scientific">Taxus chinensis</name>
    <name type="common">Chinese yew</name>
    <name type="synonym">Taxus wallichiana var. chinensis</name>
    <dbReference type="NCBI Taxonomy" id="29808"/>
    <lineage>
        <taxon>Eukaryota</taxon>
        <taxon>Viridiplantae</taxon>
        <taxon>Streptophyta</taxon>
        <taxon>Embryophyta</taxon>
        <taxon>Tracheophyta</taxon>
        <taxon>Spermatophyta</taxon>
        <taxon>Pinopsida</taxon>
        <taxon>Pinidae</taxon>
        <taxon>Conifers II</taxon>
        <taxon>Cupressales</taxon>
        <taxon>Taxaceae</taxon>
        <taxon>Taxus</taxon>
    </lineage>
</organism>
<proteinExistence type="inferred from homology"/>
<dbReference type="Gene3D" id="3.30.420.40">
    <property type="match status" value="1"/>
</dbReference>
<dbReference type="PANTHER" id="PTHR19375">
    <property type="entry name" value="HEAT SHOCK PROTEIN 70KDA"/>
    <property type="match status" value="1"/>
</dbReference>
<evidence type="ECO:0000313" key="4">
    <source>
        <dbReference type="EMBL" id="KAH9304398.1"/>
    </source>
</evidence>
<dbReference type="PRINTS" id="PR00301">
    <property type="entry name" value="HEATSHOCK70"/>
</dbReference>
<evidence type="ECO:0000256" key="3">
    <source>
        <dbReference type="ARBA" id="ARBA00022840"/>
    </source>
</evidence>
<dbReference type="Pfam" id="PF00012">
    <property type="entry name" value="HSP70"/>
    <property type="match status" value="1"/>
</dbReference>
<comment type="similarity">
    <text evidence="1">Belongs to the heat shock protein 70 family.</text>
</comment>
<protein>
    <recommendedName>
        <fullName evidence="6">Heat shock protein 70</fullName>
    </recommendedName>
</protein>
<dbReference type="SUPFAM" id="SSF53067">
    <property type="entry name" value="Actin-like ATPase domain"/>
    <property type="match status" value="1"/>
</dbReference>
<keyword evidence="3" id="KW-0067">ATP-binding</keyword>
<dbReference type="PROSITE" id="PS51257">
    <property type="entry name" value="PROKAR_LIPOPROTEIN"/>
    <property type="match status" value="1"/>
</dbReference>
<sequence>MGGRGKDKVIGVNIGTTYSCAGVWQHNRVEIIVDDQGNKTTPSMVALTDHERFVGDTAKFQISTNLANTIFDVKRLIGRQFSDPLV</sequence>
<feature type="non-terminal residue" evidence="4">
    <location>
        <position position="86"/>
    </location>
</feature>
<evidence type="ECO:0000313" key="5">
    <source>
        <dbReference type="Proteomes" id="UP000824469"/>
    </source>
</evidence>
<evidence type="ECO:0000256" key="2">
    <source>
        <dbReference type="ARBA" id="ARBA00022741"/>
    </source>
</evidence>
<dbReference type="GO" id="GO:0005524">
    <property type="term" value="F:ATP binding"/>
    <property type="evidence" value="ECO:0007669"/>
    <property type="project" value="UniProtKB-KW"/>
</dbReference>
<dbReference type="InterPro" id="IPR043129">
    <property type="entry name" value="ATPase_NBD"/>
</dbReference>
<dbReference type="SMR" id="A0AA38CVY3"/>
<name>A0AA38CVY3_TAXCH</name>
<evidence type="ECO:0000256" key="1">
    <source>
        <dbReference type="ARBA" id="ARBA00007381"/>
    </source>
</evidence>
<dbReference type="Proteomes" id="UP000824469">
    <property type="component" value="Unassembled WGS sequence"/>
</dbReference>
<keyword evidence="2" id="KW-0547">Nucleotide-binding</keyword>
<dbReference type="AlphaFoldDB" id="A0AA38CVY3"/>
<keyword evidence="5" id="KW-1185">Reference proteome</keyword>
<dbReference type="OMA" id="NCIRICA"/>
<comment type="caution">
    <text evidence="4">The sequence shown here is derived from an EMBL/GenBank/DDBJ whole genome shotgun (WGS) entry which is preliminary data.</text>
</comment>
<dbReference type="FunFam" id="3.30.420.40:FF:000028">
    <property type="entry name" value="heat shock 70 kDa protein-like"/>
    <property type="match status" value="1"/>
</dbReference>
<accession>A0AA38CVY3</accession>
<reference evidence="4 5" key="1">
    <citation type="journal article" date="2021" name="Nat. Plants">
        <title>The Taxus genome provides insights into paclitaxel biosynthesis.</title>
        <authorList>
            <person name="Xiong X."/>
            <person name="Gou J."/>
            <person name="Liao Q."/>
            <person name="Li Y."/>
            <person name="Zhou Q."/>
            <person name="Bi G."/>
            <person name="Li C."/>
            <person name="Du R."/>
            <person name="Wang X."/>
            <person name="Sun T."/>
            <person name="Guo L."/>
            <person name="Liang H."/>
            <person name="Lu P."/>
            <person name="Wu Y."/>
            <person name="Zhang Z."/>
            <person name="Ro D.K."/>
            <person name="Shang Y."/>
            <person name="Huang S."/>
            <person name="Yan J."/>
        </authorList>
    </citation>
    <scope>NUCLEOTIDE SEQUENCE [LARGE SCALE GENOMIC DNA]</scope>
    <source>
        <strain evidence="4">Ta-2019</strain>
    </source>
</reference>
<evidence type="ECO:0008006" key="6">
    <source>
        <dbReference type="Google" id="ProtNLM"/>
    </source>
</evidence>
<dbReference type="InterPro" id="IPR013126">
    <property type="entry name" value="Hsp_70_fam"/>
</dbReference>
<gene>
    <name evidence="4" type="ORF">KI387_008802</name>
</gene>
<dbReference type="EMBL" id="JAHRHJ020000008">
    <property type="protein sequence ID" value="KAH9304398.1"/>
    <property type="molecule type" value="Genomic_DNA"/>
</dbReference>